<dbReference type="GO" id="GO:0046961">
    <property type="term" value="F:proton-transporting ATPase activity, rotational mechanism"/>
    <property type="evidence" value="ECO:0007669"/>
    <property type="project" value="InterPro"/>
</dbReference>
<evidence type="ECO:0008006" key="5">
    <source>
        <dbReference type="Google" id="ProtNLM"/>
    </source>
</evidence>
<accession>X1RM13</accession>
<dbReference type="GO" id="GO:0033178">
    <property type="term" value="C:proton-transporting two-sector ATPase complex, catalytic domain"/>
    <property type="evidence" value="ECO:0007669"/>
    <property type="project" value="InterPro"/>
</dbReference>
<dbReference type="InterPro" id="IPR038495">
    <property type="entry name" value="ATPase_E_C"/>
</dbReference>
<reference evidence="4" key="1">
    <citation type="journal article" date="2014" name="Front. Microbiol.">
        <title>High frequency of phylogenetically diverse reductive dehalogenase-homologous genes in deep subseafloor sedimentary metagenomes.</title>
        <authorList>
            <person name="Kawai M."/>
            <person name="Futagami T."/>
            <person name="Toyoda A."/>
            <person name="Takaki Y."/>
            <person name="Nishi S."/>
            <person name="Hori S."/>
            <person name="Arai W."/>
            <person name="Tsubouchi T."/>
            <person name="Morono Y."/>
            <person name="Uchiyama I."/>
            <person name="Ito T."/>
            <person name="Fujiyama A."/>
            <person name="Inagaki F."/>
            <person name="Takami H."/>
        </authorList>
    </citation>
    <scope>NUCLEOTIDE SEQUENCE</scope>
    <source>
        <strain evidence="4">Expedition CK06-06</strain>
    </source>
</reference>
<dbReference type="AlphaFoldDB" id="X1RM13"/>
<name>X1RM13_9ZZZZ</name>
<evidence type="ECO:0000256" key="2">
    <source>
        <dbReference type="ARBA" id="ARBA00022448"/>
    </source>
</evidence>
<protein>
    <recommendedName>
        <fullName evidence="5">V-type ATP synthase subunit E</fullName>
    </recommendedName>
</protein>
<keyword evidence="3" id="KW-0406">Ion transport</keyword>
<evidence type="ECO:0000313" key="4">
    <source>
        <dbReference type="EMBL" id="GAI81683.1"/>
    </source>
</evidence>
<dbReference type="EMBL" id="BARW01006857">
    <property type="protein sequence ID" value="GAI81683.1"/>
    <property type="molecule type" value="Genomic_DNA"/>
</dbReference>
<dbReference type="Pfam" id="PF01991">
    <property type="entry name" value="vATP-synt_E"/>
    <property type="match status" value="1"/>
</dbReference>
<comment type="similarity">
    <text evidence="1">Belongs to the V-ATPase E subunit family.</text>
</comment>
<proteinExistence type="inferred from homology"/>
<organism evidence="4">
    <name type="scientific">marine sediment metagenome</name>
    <dbReference type="NCBI Taxonomy" id="412755"/>
    <lineage>
        <taxon>unclassified sequences</taxon>
        <taxon>metagenomes</taxon>
        <taxon>ecological metagenomes</taxon>
    </lineage>
</organism>
<evidence type="ECO:0000256" key="3">
    <source>
        <dbReference type="ARBA" id="ARBA00023065"/>
    </source>
</evidence>
<comment type="caution">
    <text evidence="4">The sequence shown here is derived from an EMBL/GenBank/DDBJ whole genome shotgun (WGS) entry which is preliminary data.</text>
</comment>
<sequence length="155" mass="16924">MFMSSSAEIQSAITSKVCPTASLSSSILASTSVLNEVKNRLVNMQKSEEYLPVLEKLIVDAGTVLDGGTLEVMLNENDSSLPLKLNKLEKKIADGTGVKTQLKISKQQIKAVGVIVKTNDGKIFVDNTFEAILSRREREHRLKTARILFSRASAS</sequence>
<evidence type="ECO:0000256" key="1">
    <source>
        <dbReference type="ARBA" id="ARBA00005901"/>
    </source>
</evidence>
<gene>
    <name evidence="4" type="ORF">S12H4_14387</name>
</gene>
<dbReference type="SUPFAM" id="SSF160527">
    <property type="entry name" value="V-type ATPase subunit E-like"/>
    <property type="match status" value="1"/>
</dbReference>
<keyword evidence="2" id="KW-0813">Transport</keyword>
<dbReference type="Gene3D" id="3.30.2320.30">
    <property type="entry name" value="ATP synthase, E subunit, C-terminal"/>
    <property type="match status" value="1"/>
</dbReference>
<dbReference type="InterPro" id="IPR002842">
    <property type="entry name" value="ATPase_V1_Esu"/>
</dbReference>